<dbReference type="AlphaFoldDB" id="B6H6T3"/>
<keyword evidence="2" id="KW-1185">Reference proteome</keyword>
<reference evidence="1 2" key="1">
    <citation type="journal article" date="2008" name="Nat. Biotechnol.">
        <title>Genome sequencing and analysis of the filamentous fungus Penicillium chrysogenum.</title>
        <authorList>
            <person name="van den Berg M.A."/>
            <person name="Albang R."/>
            <person name="Albermann K."/>
            <person name="Badger J.H."/>
            <person name="Daran J.-M."/>
            <person name="Driessen A.J.M."/>
            <person name="Garcia-Estrada C."/>
            <person name="Fedorova N.D."/>
            <person name="Harris D.M."/>
            <person name="Heijne W.H.M."/>
            <person name="Joardar V.S."/>
            <person name="Kiel J.A.K.W."/>
            <person name="Kovalchuk A."/>
            <person name="Martin J.F."/>
            <person name="Nierman W.C."/>
            <person name="Nijland J.G."/>
            <person name="Pronk J.T."/>
            <person name="Roubos J.A."/>
            <person name="van der Klei I.J."/>
            <person name="van Peij N.N.M.E."/>
            <person name="Veenhuis M."/>
            <person name="von Doehren H."/>
            <person name="Wagner C."/>
            <person name="Wortman J.R."/>
            <person name="Bovenberg R.A.L."/>
        </authorList>
    </citation>
    <scope>NUCLEOTIDE SEQUENCE [LARGE SCALE GENOMIC DNA]</scope>
    <source>
        <strain evidence="2">ATCC 28089 / DSM 1075 / NRRL 1951 / Wisconsin 54-1255</strain>
    </source>
</reference>
<evidence type="ECO:0000313" key="1">
    <source>
        <dbReference type="EMBL" id="CAP92695.1"/>
    </source>
</evidence>
<gene>
    <name evidence="1" type="ORF">Pc16g00250</name>
    <name evidence="1" type="ORF">PCH_Pc16g00250</name>
</gene>
<dbReference type="EMBL" id="AM920431">
    <property type="protein sequence ID" value="CAP92695.1"/>
    <property type="molecule type" value="Genomic_DNA"/>
</dbReference>
<proteinExistence type="predicted"/>
<sequence>MATPVDRTPNGQPRFCWCPAECLAFVVATLTGRALQGPRKHRWLESWDAPGTRKDSQVPVSHCVFEQSYTWKTCVAKERPSIPPPGTIHHTLRVIRANLDFTWFCRAVLANIPSQRMFQGPYTRYGDLHNMKGMKWR</sequence>
<name>B6H6T3_PENRW</name>
<organism evidence="1 2">
    <name type="scientific">Penicillium rubens (strain ATCC 28089 / DSM 1075 / NRRL 1951 / Wisconsin 54-1255)</name>
    <name type="common">Penicillium chrysogenum</name>
    <dbReference type="NCBI Taxonomy" id="500485"/>
    <lineage>
        <taxon>Eukaryota</taxon>
        <taxon>Fungi</taxon>
        <taxon>Dikarya</taxon>
        <taxon>Ascomycota</taxon>
        <taxon>Pezizomycotina</taxon>
        <taxon>Eurotiomycetes</taxon>
        <taxon>Eurotiomycetidae</taxon>
        <taxon>Eurotiales</taxon>
        <taxon>Aspergillaceae</taxon>
        <taxon>Penicillium</taxon>
        <taxon>Penicillium chrysogenum species complex</taxon>
    </lineage>
</organism>
<accession>B6H6T3</accession>
<dbReference type="VEuPathDB" id="FungiDB:PCH_Pc16g00250"/>
<dbReference type="HOGENOM" id="CLU_1865800_0_0_1"/>
<evidence type="ECO:0000313" key="2">
    <source>
        <dbReference type="Proteomes" id="UP000000724"/>
    </source>
</evidence>
<protein>
    <submittedName>
        <fullName evidence="1">Uncharacterized protein</fullName>
    </submittedName>
</protein>
<dbReference type="Proteomes" id="UP000000724">
    <property type="component" value="Contig Pc00c16"/>
</dbReference>